<gene>
    <name evidence="1" type="ORF">A2954_06015</name>
</gene>
<evidence type="ECO:0000313" key="2">
    <source>
        <dbReference type="Proteomes" id="UP000177698"/>
    </source>
</evidence>
<dbReference type="AlphaFoldDB" id="A0A1F7ICH5"/>
<proteinExistence type="predicted"/>
<evidence type="ECO:0008006" key="3">
    <source>
        <dbReference type="Google" id="ProtNLM"/>
    </source>
</evidence>
<dbReference type="Proteomes" id="UP000177698">
    <property type="component" value="Unassembled WGS sequence"/>
</dbReference>
<comment type="caution">
    <text evidence="1">The sequence shown here is derived from an EMBL/GenBank/DDBJ whole genome shotgun (WGS) entry which is preliminary data.</text>
</comment>
<reference evidence="1 2" key="1">
    <citation type="journal article" date="2016" name="Nat. Commun.">
        <title>Thousands of microbial genomes shed light on interconnected biogeochemical processes in an aquifer system.</title>
        <authorList>
            <person name="Anantharaman K."/>
            <person name="Brown C.T."/>
            <person name="Hug L.A."/>
            <person name="Sharon I."/>
            <person name="Castelle C.J."/>
            <person name="Probst A.J."/>
            <person name="Thomas B.C."/>
            <person name="Singh A."/>
            <person name="Wilkins M.J."/>
            <person name="Karaoz U."/>
            <person name="Brodie E.L."/>
            <person name="Williams K.H."/>
            <person name="Hubbard S.S."/>
            <person name="Banfield J.F."/>
        </authorList>
    </citation>
    <scope>NUCLEOTIDE SEQUENCE [LARGE SCALE GENOMIC DNA]</scope>
</reference>
<accession>A0A1F7ICH5</accession>
<evidence type="ECO:0000313" key="1">
    <source>
        <dbReference type="EMBL" id="OGK41060.1"/>
    </source>
</evidence>
<organism evidence="1 2">
    <name type="scientific">Candidatus Roizmanbacteria bacterium RIFCSPLOWO2_01_FULL_37_12</name>
    <dbReference type="NCBI Taxonomy" id="1802056"/>
    <lineage>
        <taxon>Bacteria</taxon>
        <taxon>Candidatus Roizmaniibacteriota</taxon>
    </lineage>
</organism>
<dbReference type="EMBL" id="MGAG01000015">
    <property type="protein sequence ID" value="OGK41060.1"/>
    <property type="molecule type" value="Genomic_DNA"/>
</dbReference>
<sequence length="75" mass="8482">MHDLKSVTDHLKTHHTKWPATYEELVAECNQLSDFSAEDKKEFMEKLPKKTYNNPEEVLAALGIMGDGQMSGGKM</sequence>
<protein>
    <recommendedName>
        <fullName evidence="3">DUF2795 domain-containing protein</fullName>
    </recommendedName>
</protein>
<name>A0A1F7ICH5_9BACT</name>